<feature type="compositionally biased region" description="Polar residues" evidence="1">
    <location>
        <begin position="11"/>
        <end position="23"/>
    </location>
</feature>
<feature type="compositionally biased region" description="Polar residues" evidence="1">
    <location>
        <begin position="51"/>
        <end position="61"/>
    </location>
</feature>
<dbReference type="OrthoDB" id="784446at2759"/>
<dbReference type="EMBL" id="PKPP01000183">
    <property type="protein sequence ID" value="PWA96352.1"/>
    <property type="molecule type" value="Genomic_DNA"/>
</dbReference>
<evidence type="ECO:0000313" key="2">
    <source>
        <dbReference type="EMBL" id="PWA96352.1"/>
    </source>
</evidence>
<dbReference type="Proteomes" id="UP000245207">
    <property type="component" value="Unassembled WGS sequence"/>
</dbReference>
<feature type="compositionally biased region" description="Basic and acidic residues" evidence="1">
    <location>
        <begin position="130"/>
        <end position="146"/>
    </location>
</feature>
<name>A0A2U1QEE6_ARTAN</name>
<comment type="caution">
    <text evidence="2">The sequence shown here is derived from an EMBL/GenBank/DDBJ whole genome shotgun (WGS) entry which is preliminary data.</text>
</comment>
<feature type="region of interest" description="Disordered" evidence="1">
    <location>
        <begin position="1"/>
        <end position="36"/>
    </location>
</feature>
<accession>A0A2U1QEE6</accession>
<dbReference type="STRING" id="35608.A0A2U1QEE6"/>
<evidence type="ECO:0000313" key="3">
    <source>
        <dbReference type="Proteomes" id="UP000245207"/>
    </source>
</evidence>
<evidence type="ECO:0000256" key="1">
    <source>
        <dbReference type="SAM" id="MobiDB-lite"/>
    </source>
</evidence>
<proteinExistence type="predicted"/>
<gene>
    <name evidence="2" type="ORF">CTI12_AA039420</name>
</gene>
<dbReference type="PANTHER" id="PTHR37259:SF2">
    <property type="entry name" value="OS07G0474300 PROTEIN"/>
    <property type="match status" value="1"/>
</dbReference>
<dbReference type="PANTHER" id="PTHR37259">
    <property type="entry name" value="OS07G0474300 PROTEIN"/>
    <property type="match status" value="1"/>
</dbReference>
<organism evidence="2 3">
    <name type="scientific">Artemisia annua</name>
    <name type="common">Sweet wormwood</name>
    <dbReference type="NCBI Taxonomy" id="35608"/>
    <lineage>
        <taxon>Eukaryota</taxon>
        <taxon>Viridiplantae</taxon>
        <taxon>Streptophyta</taxon>
        <taxon>Embryophyta</taxon>
        <taxon>Tracheophyta</taxon>
        <taxon>Spermatophyta</taxon>
        <taxon>Magnoliopsida</taxon>
        <taxon>eudicotyledons</taxon>
        <taxon>Gunneridae</taxon>
        <taxon>Pentapetalae</taxon>
        <taxon>asterids</taxon>
        <taxon>campanulids</taxon>
        <taxon>Asterales</taxon>
        <taxon>Asteraceae</taxon>
        <taxon>Asteroideae</taxon>
        <taxon>Anthemideae</taxon>
        <taxon>Artemisiinae</taxon>
        <taxon>Artemisia</taxon>
    </lineage>
</organism>
<keyword evidence="3" id="KW-1185">Reference proteome</keyword>
<feature type="region of interest" description="Disordered" evidence="1">
    <location>
        <begin position="51"/>
        <end position="106"/>
    </location>
</feature>
<feature type="compositionally biased region" description="Basic and acidic residues" evidence="1">
    <location>
        <begin position="66"/>
        <end position="93"/>
    </location>
</feature>
<feature type="compositionally biased region" description="Polar residues" evidence="1">
    <location>
        <begin position="147"/>
        <end position="163"/>
    </location>
</feature>
<reference evidence="2 3" key="1">
    <citation type="journal article" date="2018" name="Mol. Plant">
        <title>The genome of Artemisia annua provides insight into the evolution of Asteraceae family and artemisinin biosynthesis.</title>
        <authorList>
            <person name="Shen Q."/>
            <person name="Zhang L."/>
            <person name="Liao Z."/>
            <person name="Wang S."/>
            <person name="Yan T."/>
            <person name="Shi P."/>
            <person name="Liu M."/>
            <person name="Fu X."/>
            <person name="Pan Q."/>
            <person name="Wang Y."/>
            <person name="Lv Z."/>
            <person name="Lu X."/>
            <person name="Zhang F."/>
            <person name="Jiang W."/>
            <person name="Ma Y."/>
            <person name="Chen M."/>
            <person name="Hao X."/>
            <person name="Li L."/>
            <person name="Tang Y."/>
            <person name="Lv G."/>
            <person name="Zhou Y."/>
            <person name="Sun X."/>
            <person name="Brodelius P.E."/>
            <person name="Rose J.K.C."/>
            <person name="Tang K."/>
        </authorList>
    </citation>
    <scope>NUCLEOTIDE SEQUENCE [LARGE SCALE GENOMIC DNA]</scope>
    <source>
        <strain evidence="3">cv. Huhao1</strain>
        <tissue evidence="2">Leaf</tissue>
    </source>
</reference>
<feature type="region of interest" description="Disordered" evidence="1">
    <location>
        <begin position="130"/>
        <end position="163"/>
    </location>
</feature>
<protein>
    <submittedName>
        <fullName evidence="2">Uncharacterized protein</fullName>
    </submittedName>
</protein>
<sequence length="163" mass="18433">MMHSDRLLPPAQSTVTNNLQTPPSFEVDDEDEPSLSHELTKLIKLLQGTLSGSANTSQSGAGNPLFKRDRGVYEEYSARRSERLKRKRDESGVEKQTPSKQCVGVRMESAKRTVEVKKYESARKMTTPLVERREVATAQSVERREPVTTQRYSLRSSSKGYEL</sequence>
<dbReference type="AlphaFoldDB" id="A0A2U1QEE6"/>